<dbReference type="InterPro" id="IPR002528">
    <property type="entry name" value="MATE_fam"/>
</dbReference>
<feature type="transmembrane region" description="Helical" evidence="7">
    <location>
        <begin position="327"/>
        <end position="351"/>
    </location>
</feature>
<reference evidence="9" key="1">
    <citation type="journal article" date="2015" name="MBio">
        <title>Genome-Resolved Metagenomic Analysis Reveals Roles for Candidate Phyla and Other Microbial Community Members in Biogeochemical Transformations in Oil Reservoirs.</title>
        <authorList>
            <person name="Hu P."/>
            <person name="Tom L."/>
            <person name="Singh A."/>
            <person name="Thomas B.C."/>
            <person name="Baker B.J."/>
            <person name="Piceno Y.M."/>
            <person name="Andersen G.L."/>
            <person name="Banfield J.F."/>
        </authorList>
    </citation>
    <scope>NUCLEOTIDE SEQUENCE [LARGE SCALE GENOMIC DNA]</scope>
</reference>
<dbReference type="GO" id="GO:0042910">
    <property type="term" value="F:xenobiotic transmembrane transporter activity"/>
    <property type="evidence" value="ECO:0007669"/>
    <property type="project" value="InterPro"/>
</dbReference>
<evidence type="ECO:0000256" key="1">
    <source>
        <dbReference type="ARBA" id="ARBA00004651"/>
    </source>
</evidence>
<dbReference type="PATRIC" id="fig|1184387.3.peg.639"/>
<keyword evidence="2" id="KW-0813">Transport</keyword>
<keyword evidence="5 7" id="KW-1133">Transmembrane helix</keyword>
<name>A0A101HT01_9BACT</name>
<evidence type="ECO:0000256" key="2">
    <source>
        <dbReference type="ARBA" id="ARBA00022448"/>
    </source>
</evidence>
<evidence type="ECO:0000256" key="5">
    <source>
        <dbReference type="ARBA" id="ARBA00022989"/>
    </source>
</evidence>
<feature type="transmembrane region" description="Helical" evidence="7">
    <location>
        <begin position="194"/>
        <end position="221"/>
    </location>
</feature>
<feature type="transmembrane region" description="Helical" evidence="7">
    <location>
        <begin position="422"/>
        <end position="444"/>
    </location>
</feature>
<feature type="transmembrane region" description="Helical" evidence="7">
    <location>
        <begin position="12"/>
        <end position="34"/>
    </location>
</feature>
<dbReference type="PIRSF" id="PIRSF006603">
    <property type="entry name" value="DinF"/>
    <property type="match status" value="1"/>
</dbReference>
<dbReference type="PANTHER" id="PTHR43549">
    <property type="entry name" value="MULTIDRUG RESISTANCE PROTEIN YPNP-RELATED"/>
    <property type="match status" value="1"/>
</dbReference>
<keyword evidence="6 7" id="KW-0472">Membrane</keyword>
<evidence type="ECO:0000313" key="9">
    <source>
        <dbReference type="Proteomes" id="UP000054092"/>
    </source>
</evidence>
<dbReference type="InterPro" id="IPR052031">
    <property type="entry name" value="Membrane_Transporter-Flippase"/>
</dbReference>
<feature type="transmembrane region" description="Helical" evidence="7">
    <location>
        <begin position="392"/>
        <end position="416"/>
    </location>
</feature>
<dbReference type="InterPro" id="IPR048279">
    <property type="entry name" value="MdtK-like"/>
</dbReference>
<feature type="transmembrane region" description="Helical" evidence="7">
    <location>
        <begin position="163"/>
        <end position="182"/>
    </location>
</feature>
<dbReference type="AlphaFoldDB" id="A0A101HT01"/>
<proteinExistence type="predicted"/>
<dbReference type="Proteomes" id="UP000054092">
    <property type="component" value="Unassembled WGS sequence"/>
</dbReference>
<evidence type="ECO:0000256" key="3">
    <source>
        <dbReference type="ARBA" id="ARBA00022475"/>
    </source>
</evidence>
<dbReference type="NCBIfam" id="TIGR00797">
    <property type="entry name" value="matE"/>
    <property type="match status" value="1"/>
</dbReference>
<dbReference type="GO" id="GO:0015297">
    <property type="term" value="F:antiporter activity"/>
    <property type="evidence" value="ECO:0007669"/>
    <property type="project" value="InterPro"/>
</dbReference>
<protein>
    <submittedName>
        <fullName evidence="8">Putative efflux protein, MATE family</fullName>
    </submittedName>
</protein>
<dbReference type="EMBL" id="LGGP01000035">
    <property type="protein sequence ID" value="KUK81780.1"/>
    <property type="molecule type" value="Genomic_DNA"/>
</dbReference>
<keyword evidence="3" id="KW-1003">Cell membrane</keyword>
<evidence type="ECO:0000313" key="8">
    <source>
        <dbReference type="EMBL" id="KUK81780.1"/>
    </source>
</evidence>
<accession>A0A101HT01</accession>
<evidence type="ECO:0000256" key="6">
    <source>
        <dbReference type="ARBA" id="ARBA00023136"/>
    </source>
</evidence>
<gene>
    <name evidence="8" type="ORF">XD94_0321</name>
</gene>
<dbReference type="CDD" id="cd13137">
    <property type="entry name" value="MATE_NorM_like"/>
    <property type="match status" value="1"/>
</dbReference>
<keyword evidence="4 7" id="KW-0812">Transmembrane</keyword>
<comment type="caution">
    <text evidence="8">The sequence shown here is derived from an EMBL/GenBank/DDBJ whole genome shotgun (WGS) entry which is preliminary data.</text>
</comment>
<comment type="subcellular location">
    <subcellularLocation>
        <location evidence="1">Cell membrane</location>
        <topology evidence="1">Multi-pass membrane protein</topology>
    </subcellularLocation>
</comment>
<organism evidence="8 9">
    <name type="scientific">Mesotoga prima</name>
    <dbReference type="NCBI Taxonomy" id="1184387"/>
    <lineage>
        <taxon>Bacteria</taxon>
        <taxon>Thermotogati</taxon>
        <taxon>Thermotogota</taxon>
        <taxon>Thermotogae</taxon>
        <taxon>Kosmotogales</taxon>
        <taxon>Kosmotogaceae</taxon>
        <taxon>Mesotoga</taxon>
    </lineage>
</organism>
<feature type="transmembrane region" description="Helical" evidence="7">
    <location>
        <begin position="287"/>
        <end position="306"/>
    </location>
</feature>
<feature type="transmembrane region" description="Helical" evidence="7">
    <location>
        <begin position="133"/>
        <end position="151"/>
    </location>
</feature>
<evidence type="ECO:0000256" key="4">
    <source>
        <dbReference type="ARBA" id="ARBA00022692"/>
    </source>
</evidence>
<sequence>MARDLTQGSILKNLLIMSVPTMIGFSAQMVYDIVDIFWIGRISGEAIAGVTIFTTLFWIVDILNSIIGQSSISLISQGFGKKDFEGTSKAIEQTITFKFIVALISAVLVASFLKPSLGFFTDDMKVMRSALDYGYIRLFFLPMMFSSYSVNTALRCIGDAKSPMYIMMFTSVLNISLDPIMMFEKIPGTSIPGFGLGVFGAAVATVIAQSAAFLLGFYILFSGKEGVKPRLSGLFRLDRAIDKKLLTIGLPTGLEGFFRNLSAVVVLKFVAFYGTAAVAAVGVTGRLFGLAFMPLVGLSMGGSAMVGQNLGADNADRARATARTAALIGFFFMFFFALIAFFAGEHVIAVFNKDPEIIAYGASFLKYGSLGISVLAYGFGLSSVFGGSGYNFPFVVGSVVSRWLIQVPILVIAVFVLKAGIVWVWLSYVFSDIAEAAVMVFYYLKGKWVKRRVY</sequence>
<evidence type="ECO:0000256" key="7">
    <source>
        <dbReference type="SAM" id="Phobius"/>
    </source>
</evidence>
<feature type="transmembrane region" description="Helical" evidence="7">
    <location>
        <begin position="95"/>
        <end position="113"/>
    </location>
</feature>
<dbReference type="PANTHER" id="PTHR43549:SF2">
    <property type="entry name" value="MULTIDRUG RESISTANCE PROTEIN NORM-RELATED"/>
    <property type="match status" value="1"/>
</dbReference>
<feature type="transmembrane region" description="Helical" evidence="7">
    <location>
        <begin position="46"/>
        <end position="75"/>
    </location>
</feature>
<dbReference type="Pfam" id="PF01554">
    <property type="entry name" value="MatE"/>
    <property type="match status" value="2"/>
</dbReference>
<dbReference type="GO" id="GO:0005886">
    <property type="term" value="C:plasma membrane"/>
    <property type="evidence" value="ECO:0007669"/>
    <property type="project" value="UniProtKB-SubCell"/>
</dbReference>
<feature type="transmembrane region" description="Helical" evidence="7">
    <location>
        <begin position="261"/>
        <end position="281"/>
    </location>
</feature>